<dbReference type="PANTHER" id="PTHR46401">
    <property type="entry name" value="GLYCOSYLTRANSFERASE WBBK-RELATED"/>
    <property type="match status" value="1"/>
</dbReference>
<name>A0AAQ3L991_9BACT</name>
<proteinExistence type="predicted"/>
<dbReference type="GO" id="GO:0016757">
    <property type="term" value="F:glycosyltransferase activity"/>
    <property type="evidence" value="ECO:0007669"/>
    <property type="project" value="InterPro"/>
</dbReference>
<dbReference type="CDD" id="cd03809">
    <property type="entry name" value="GT4_MtfB-like"/>
    <property type="match status" value="1"/>
</dbReference>
<sequence>MIDILVDGTAFCNDSQRGIQRYYRELFTRAEKNQNIAYFFDEEPVSFFKGTNDPTVTVRREHKEHKPKQLVKRTYSALRKRISPTQLPQAKIFQSTFFTRSPNPSLNEVLTVYDMVPEVMPYSFPGSAEKVAAVKKACILNATKIIAISNTTADSILKLYPQVEGRVEVVYLGADHIKETKQGHGDTEISTPYCLFVGARHGYKNFQLVLEAINQKGWPSDLKLVVAGAPLNDLEKTLIRYHGLHDKIISLGVVSDEHLSQLYTKASCFIFPSLMEGFGFPILEAQACKTPLICSDIPIFHEVSGDHAFFFDPMSSTDLVNTINQALGSNQHLDEGFLNVDKFKWDDCASQTLKVWDVAVST</sequence>
<dbReference type="RefSeq" id="WP_317833920.1">
    <property type="nucleotide sequence ID" value="NZ_CP136920.1"/>
</dbReference>
<dbReference type="InterPro" id="IPR001296">
    <property type="entry name" value="Glyco_trans_1"/>
</dbReference>
<dbReference type="GO" id="GO:0009103">
    <property type="term" value="P:lipopolysaccharide biosynthetic process"/>
    <property type="evidence" value="ECO:0007669"/>
    <property type="project" value="TreeGrafter"/>
</dbReference>
<organism evidence="3 4">
    <name type="scientific">Rubellicoccus peritrichatus</name>
    <dbReference type="NCBI Taxonomy" id="3080537"/>
    <lineage>
        <taxon>Bacteria</taxon>
        <taxon>Pseudomonadati</taxon>
        <taxon>Verrucomicrobiota</taxon>
        <taxon>Opitutia</taxon>
        <taxon>Puniceicoccales</taxon>
        <taxon>Cerasicoccaceae</taxon>
        <taxon>Rubellicoccus</taxon>
    </lineage>
</organism>
<dbReference type="AlphaFoldDB" id="A0AAQ3L991"/>
<evidence type="ECO:0000313" key="4">
    <source>
        <dbReference type="Proteomes" id="UP001304300"/>
    </source>
</evidence>
<gene>
    <name evidence="3" type="ORF">RZN69_22680</name>
</gene>
<dbReference type="EMBL" id="CP136920">
    <property type="protein sequence ID" value="WOO41436.1"/>
    <property type="molecule type" value="Genomic_DNA"/>
</dbReference>
<dbReference type="PANTHER" id="PTHR46401:SF2">
    <property type="entry name" value="GLYCOSYLTRANSFERASE WBBK-RELATED"/>
    <property type="match status" value="1"/>
</dbReference>
<accession>A0AAQ3L991</accession>
<protein>
    <submittedName>
        <fullName evidence="3">Glycosyltransferase family 1 protein</fullName>
    </submittedName>
</protein>
<dbReference type="Pfam" id="PF00534">
    <property type="entry name" value="Glycos_transf_1"/>
    <property type="match status" value="1"/>
</dbReference>
<keyword evidence="1" id="KW-0808">Transferase</keyword>
<evidence type="ECO:0000259" key="2">
    <source>
        <dbReference type="Pfam" id="PF00534"/>
    </source>
</evidence>
<dbReference type="Proteomes" id="UP001304300">
    <property type="component" value="Chromosome"/>
</dbReference>
<reference evidence="3 4" key="1">
    <citation type="submission" date="2023-10" db="EMBL/GenBank/DDBJ databases">
        <title>Rubellicoccus peritrichatus gen. nov., sp. nov., isolated from an algae of coral reef tank.</title>
        <authorList>
            <person name="Luo J."/>
        </authorList>
    </citation>
    <scope>NUCLEOTIDE SEQUENCE [LARGE SCALE GENOMIC DNA]</scope>
    <source>
        <strain evidence="3 4">CR14</strain>
    </source>
</reference>
<dbReference type="SUPFAM" id="SSF53756">
    <property type="entry name" value="UDP-Glycosyltransferase/glycogen phosphorylase"/>
    <property type="match status" value="1"/>
</dbReference>
<evidence type="ECO:0000256" key="1">
    <source>
        <dbReference type="ARBA" id="ARBA00022679"/>
    </source>
</evidence>
<evidence type="ECO:0000313" key="3">
    <source>
        <dbReference type="EMBL" id="WOO41436.1"/>
    </source>
</evidence>
<dbReference type="Gene3D" id="3.40.50.2000">
    <property type="entry name" value="Glycogen Phosphorylase B"/>
    <property type="match status" value="2"/>
</dbReference>
<keyword evidence="4" id="KW-1185">Reference proteome</keyword>
<feature type="domain" description="Glycosyl transferase family 1" evidence="2">
    <location>
        <begin position="192"/>
        <end position="330"/>
    </location>
</feature>